<dbReference type="AlphaFoldDB" id="A0A1E3X995"/>
<proteinExistence type="predicted"/>
<protein>
    <submittedName>
        <fullName evidence="1">Uncharacterized protein</fullName>
    </submittedName>
</protein>
<organism evidence="1 2">
    <name type="scientific">Candidatus Scalindua rubra</name>
    <dbReference type="NCBI Taxonomy" id="1872076"/>
    <lineage>
        <taxon>Bacteria</taxon>
        <taxon>Pseudomonadati</taxon>
        <taxon>Planctomycetota</taxon>
        <taxon>Candidatus Brocadiia</taxon>
        <taxon>Candidatus Brocadiales</taxon>
        <taxon>Candidatus Scalinduaceae</taxon>
        <taxon>Candidatus Scalindua</taxon>
    </lineage>
</organism>
<dbReference type="EMBL" id="MAYW01000073">
    <property type="protein sequence ID" value="ODS32190.1"/>
    <property type="molecule type" value="Genomic_DNA"/>
</dbReference>
<accession>A0A1E3X995</accession>
<gene>
    <name evidence="1" type="ORF">SCARUB_02669</name>
</gene>
<comment type="caution">
    <text evidence="1">The sequence shown here is derived from an EMBL/GenBank/DDBJ whole genome shotgun (WGS) entry which is preliminary data.</text>
</comment>
<evidence type="ECO:0000313" key="2">
    <source>
        <dbReference type="Proteomes" id="UP000094056"/>
    </source>
</evidence>
<dbReference type="Proteomes" id="UP000094056">
    <property type="component" value="Unassembled WGS sequence"/>
</dbReference>
<evidence type="ECO:0000313" key="1">
    <source>
        <dbReference type="EMBL" id="ODS32190.1"/>
    </source>
</evidence>
<name>A0A1E3X995_9BACT</name>
<sequence>VWVEERVEGDRRIEGHYEDRNVPSGYWQEYEEKVWIPAHYE</sequence>
<reference evidence="1 2" key="1">
    <citation type="submission" date="2016-07" db="EMBL/GenBank/DDBJ databases">
        <title>Draft genome of Scalindua rubra, obtained from a brine-seawater interface in the Red Sea, sheds light on salt adaptation in anammox bacteria.</title>
        <authorList>
            <person name="Speth D.R."/>
            <person name="Lagkouvardos I."/>
            <person name="Wang Y."/>
            <person name="Qian P.-Y."/>
            <person name="Dutilh B.E."/>
            <person name="Jetten M.S."/>
        </authorList>
    </citation>
    <scope>NUCLEOTIDE SEQUENCE [LARGE SCALE GENOMIC DNA]</scope>
    <source>
        <strain evidence="1">BSI-1</strain>
    </source>
</reference>
<feature type="non-terminal residue" evidence="1">
    <location>
        <position position="1"/>
    </location>
</feature>